<dbReference type="PANTHER" id="PTHR20208:SF13">
    <property type="entry name" value="STRUCTURE-SPECIFIC ENDONUCLEASE SUBUNIT SLX1"/>
    <property type="match status" value="1"/>
</dbReference>
<reference evidence="3 4" key="1">
    <citation type="submission" date="2024-11" db="EMBL/GenBank/DDBJ databases">
        <title>A near-complete genome assembly of Cinchona calisaya.</title>
        <authorList>
            <person name="Lian D.C."/>
            <person name="Zhao X.W."/>
            <person name="Wei L."/>
        </authorList>
    </citation>
    <scope>NUCLEOTIDE SEQUENCE [LARGE SCALE GENOMIC DNA]</scope>
    <source>
        <tissue evidence="3">Nenye</tissue>
    </source>
</reference>
<feature type="domain" description="GIY-YIG" evidence="2">
    <location>
        <begin position="53"/>
        <end position="116"/>
    </location>
</feature>
<evidence type="ECO:0000313" key="3">
    <source>
        <dbReference type="EMBL" id="KAL3537564.1"/>
    </source>
</evidence>
<keyword evidence="4" id="KW-1185">Reference proteome</keyword>
<dbReference type="InterPro" id="IPR035901">
    <property type="entry name" value="GIY-YIG_endonuc_sf"/>
</dbReference>
<dbReference type="EMBL" id="JBJUIK010000001">
    <property type="protein sequence ID" value="KAL3537564.1"/>
    <property type="molecule type" value="Genomic_DNA"/>
</dbReference>
<proteinExistence type="predicted"/>
<evidence type="ECO:0000313" key="4">
    <source>
        <dbReference type="Proteomes" id="UP001630127"/>
    </source>
</evidence>
<comment type="caution">
    <text evidence="3">The sequence shown here is derived from an EMBL/GenBank/DDBJ whole genome shotgun (WGS) entry which is preliminary data.</text>
</comment>
<dbReference type="Pfam" id="PF01541">
    <property type="entry name" value="GIY-YIG"/>
    <property type="match status" value="1"/>
</dbReference>
<organism evidence="3 4">
    <name type="scientific">Cinchona calisaya</name>
    <dbReference type="NCBI Taxonomy" id="153742"/>
    <lineage>
        <taxon>Eukaryota</taxon>
        <taxon>Viridiplantae</taxon>
        <taxon>Streptophyta</taxon>
        <taxon>Embryophyta</taxon>
        <taxon>Tracheophyta</taxon>
        <taxon>Spermatophyta</taxon>
        <taxon>Magnoliopsida</taxon>
        <taxon>eudicotyledons</taxon>
        <taxon>Gunneridae</taxon>
        <taxon>Pentapetalae</taxon>
        <taxon>asterids</taxon>
        <taxon>lamiids</taxon>
        <taxon>Gentianales</taxon>
        <taxon>Rubiaceae</taxon>
        <taxon>Cinchonoideae</taxon>
        <taxon>Cinchoneae</taxon>
        <taxon>Cinchona</taxon>
    </lineage>
</organism>
<evidence type="ECO:0000259" key="2">
    <source>
        <dbReference type="PROSITE" id="PS50164"/>
    </source>
</evidence>
<dbReference type="PROSITE" id="PS50164">
    <property type="entry name" value="GIY_YIG"/>
    <property type="match status" value="1"/>
</dbReference>
<sequence>MARLFSRTFKSLKPHNSDHNLKPLLKPPRTPASTPSKLEFALSSSKSPRISKNPWSVYLILSTNPPIKTYVGVTTNFSCRLKQHNGELKGGAKASRAGRPWVCACLINGFSDKSEE</sequence>
<gene>
    <name evidence="3" type="ORF">ACH5RR_000930</name>
</gene>
<name>A0ABD3B269_9GENT</name>
<dbReference type="Gene3D" id="3.40.1440.10">
    <property type="entry name" value="GIY-YIG endonuclease"/>
    <property type="match status" value="1"/>
</dbReference>
<feature type="compositionally biased region" description="Polar residues" evidence="1">
    <location>
        <begin position="31"/>
        <end position="51"/>
    </location>
</feature>
<accession>A0ABD3B269</accession>
<dbReference type="Proteomes" id="UP001630127">
    <property type="component" value="Unassembled WGS sequence"/>
</dbReference>
<dbReference type="AlphaFoldDB" id="A0ABD3B269"/>
<dbReference type="InterPro" id="IPR000305">
    <property type="entry name" value="GIY-YIG_endonuc"/>
</dbReference>
<protein>
    <recommendedName>
        <fullName evidence="2">GIY-YIG domain-containing protein</fullName>
    </recommendedName>
</protein>
<feature type="region of interest" description="Disordered" evidence="1">
    <location>
        <begin position="12"/>
        <end position="51"/>
    </location>
</feature>
<evidence type="ECO:0000256" key="1">
    <source>
        <dbReference type="SAM" id="MobiDB-lite"/>
    </source>
</evidence>
<dbReference type="PANTHER" id="PTHR20208">
    <property type="entry name" value="STRUCTURE-SPECIFIC ENDONUCLEASE SUBUNIT SLX1"/>
    <property type="match status" value="1"/>
</dbReference>
<dbReference type="InterPro" id="IPR050381">
    <property type="entry name" value="SLX1_endonuclease"/>
</dbReference>